<feature type="binding site" evidence="11">
    <location>
        <position position="213"/>
    </location>
    <ligand>
        <name>FMN</name>
        <dbReference type="ChEBI" id="CHEBI:58210"/>
    </ligand>
</feature>
<dbReference type="EMBL" id="JBHUOQ010000005">
    <property type="protein sequence ID" value="MFD2831554.1"/>
    <property type="molecule type" value="Genomic_DNA"/>
</dbReference>
<keyword evidence="14" id="KW-1185">Reference proteome</keyword>
<evidence type="ECO:0000256" key="2">
    <source>
        <dbReference type="ARBA" id="ARBA00022490"/>
    </source>
</evidence>
<feature type="binding site" evidence="11">
    <location>
        <position position="97"/>
    </location>
    <ligand>
        <name>FMN</name>
        <dbReference type="ChEBI" id="CHEBI:58210"/>
    </ligand>
</feature>
<evidence type="ECO:0000313" key="13">
    <source>
        <dbReference type="EMBL" id="MFD2831554.1"/>
    </source>
</evidence>
<sequence length="346" mass="38133">MNSELNIRSKRKDQHVKHALSQKIDGDSDFNHVHLIHQSLPAVNLDTVNLNACFGEFEFQSPIYINAMTGGSEWTKSINRKLAEVAAAVKIPMAVGSMHAAIKDDSVIDSFKIVREKNPDGIIFANVGADVSPADACYAVELLQADGLQIHINAPQELIMPEGDRDFKNWRENIIETKKAVKVPVIVKEVGFGMSKETIQTLVQAGIKYIDVSGKGGTNFAEIENRRRFGQDMNFLFNWGQSTVVSLIESKPFQNDSFILASGGVTSPLDAVKSIALGANAVGISKAVLEKIQTDGVEGTVRYIEQFIVHMKKISVMVSAENIQQLQKTPVVLSAEIESWKRQRNL</sequence>
<evidence type="ECO:0000256" key="4">
    <source>
        <dbReference type="ARBA" id="ARBA00022643"/>
    </source>
</evidence>
<dbReference type="EC" id="5.3.3.2" evidence="11"/>
<dbReference type="PIRSF" id="PIRSF003314">
    <property type="entry name" value="IPP_isomerase"/>
    <property type="match status" value="1"/>
</dbReference>
<comment type="subunit">
    <text evidence="10 11">Homooctamer. Dimer of tetramers.</text>
</comment>
<evidence type="ECO:0000256" key="7">
    <source>
        <dbReference type="ARBA" id="ARBA00022857"/>
    </source>
</evidence>
<keyword evidence="5 11" id="KW-0479">Metal-binding</keyword>
<evidence type="ECO:0000256" key="1">
    <source>
        <dbReference type="ARBA" id="ARBA00001917"/>
    </source>
</evidence>
<dbReference type="CDD" id="cd02811">
    <property type="entry name" value="IDI-2_FMN"/>
    <property type="match status" value="1"/>
</dbReference>
<accession>A0ABW5X181</accession>
<keyword evidence="7 11" id="KW-0521">NADP</keyword>
<feature type="binding site" evidence="11">
    <location>
        <begin position="285"/>
        <end position="286"/>
    </location>
    <ligand>
        <name>FMN</name>
        <dbReference type="ChEBI" id="CHEBI:58210"/>
    </ligand>
</feature>
<comment type="caution">
    <text evidence="11">Lacks conserved residue(s) required for the propagation of feature annotation.</text>
</comment>
<comment type="cofactor">
    <cofactor evidence="11">
        <name>Mg(2+)</name>
        <dbReference type="ChEBI" id="CHEBI:18420"/>
    </cofactor>
</comment>
<dbReference type="InterPro" id="IPR000262">
    <property type="entry name" value="FMN-dep_DH"/>
</dbReference>
<reference evidence="14" key="1">
    <citation type="journal article" date="2019" name="Int. J. Syst. Evol. Microbiol.">
        <title>The Global Catalogue of Microorganisms (GCM) 10K type strain sequencing project: providing services to taxonomists for standard genome sequencing and annotation.</title>
        <authorList>
            <consortium name="The Broad Institute Genomics Platform"/>
            <consortium name="The Broad Institute Genome Sequencing Center for Infectious Disease"/>
            <person name="Wu L."/>
            <person name="Ma J."/>
        </authorList>
    </citation>
    <scope>NUCLEOTIDE SEQUENCE [LARGE SCALE GENOMIC DNA]</scope>
    <source>
        <strain evidence="14">KCTC 33575</strain>
    </source>
</reference>
<evidence type="ECO:0000256" key="11">
    <source>
        <dbReference type="HAMAP-Rule" id="MF_00354"/>
    </source>
</evidence>
<comment type="caution">
    <text evidence="13">The sequence shown here is derived from an EMBL/GenBank/DDBJ whole genome shotgun (WGS) entry which is preliminary data.</text>
</comment>
<feature type="binding site" evidence="11">
    <location>
        <position position="126"/>
    </location>
    <ligand>
        <name>FMN</name>
        <dbReference type="ChEBI" id="CHEBI:58210"/>
    </ligand>
</feature>
<feature type="binding site" evidence="11">
    <location>
        <position position="218"/>
    </location>
    <ligand>
        <name>FMN</name>
        <dbReference type="ChEBI" id="CHEBI:58210"/>
    </ligand>
</feature>
<dbReference type="SUPFAM" id="SSF51395">
    <property type="entry name" value="FMN-linked oxidoreductases"/>
    <property type="match status" value="1"/>
</dbReference>
<feature type="binding site" evidence="11">
    <location>
        <begin position="97"/>
        <end position="99"/>
    </location>
    <ligand>
        <name>substrate</name>
    </ligand>
</feature>
<dbReference type="Proteomes" id="UP001597519">
    <property type="component" value="Unassembled WGS sequence"/>
</dbReference>
<dbReference type="PANTHER" id="PTHR43665:SF1">
    <property type="entry name" value="ISOPENTENYL-DIPHOSPHATE DELTA-ISOMERASE"/>
    <property type="match status" value="1"/>
</dbReference>
<dbReference type="InterPro" id="IPR013785">
    <property type="entry name" value="Aldolase_TIM"/>
</dbReference>
<dbReference type="GO" id="GO:0004452">
    <property type="term" value="F:isopentenyl-diphosphate delta-isomerase activity"/>
    <property type="evidence" value="ECO:0007669"/>
    <property type="project" value="UniProtKB-EC"/>
</dbReference>
<evidence type="ECO:0000256" key="9">
    <source>
        <dbReference type="ARBA" id="ARBA00023235"/>
    </source>
</evidence>
<keyword evidence="3 11" id="KW-0285">Flavoprotein</keyword>
<dbReference type="HAMAP" id="MF_00354">
    <property type="entry name" value="Idi_2"/>
    <property type="match status" value="1"/>
</dbReference>
<keyword evidence="4 11" id="KW-0288">FMN</keyword>
<keyword evidence="9 11" id="KW-0413">Isomerase</keyword>
<evidence type="ECO:0000256" key="3">
    <source>
        <dbReference type="ARBA" id="ARBA00022630"/>
    </source>
</evidence>
<feature type="binding site" evidence="11">
    <location>
        <begin position="67"/>
        <end position="69"/>
    </location>
    <ligand>
        <name>FMN</name>
        <dbReference type="ChEBI" id="CHEBI:58210"/>
    </ligand>
</feature>
<evidence type="ECO:0000256" key="10">
    <source>
        <dbReference type="ARBA" id="ARBA00025810"/>
    </source>
</evidence>
<organism evidence="13 14">
    <name type="scientific">Corticicoccus populi</name>
    <dbReference type="NCBI Taxonomy" id="1812821"/>
    <lineage>
        <taxon>Bacteria</taxon>
        <taxon>Bacillati</taxon>
        <taxon>Bacillota</taxon>
        <taxon>Bacilli</taxon>
        <taxon>Bacillales</taxon>
        <taxon>Staphylococcaceae</taxon>
        <taxon>Corticicoccus</taxon>
    </lineage>
</organism>
<feature type="binding site" evidence="11">
    <location>
        <begin position="11"/>
        <end position="12"/>
    </location>
    <ligand>
        <name>substrate</name>
    </ligand>
</feature>
<dbReference type="NCBIfam" id="TIGR02151">
    <property type="entry name" value="IPP_isom_2"/>
    <property type="match status" value="1"/>
</dbReference>
<name>A0ABW5X181_9STAP</name>
<proteinExistence type="inferred from homology"/>
<gene>
    <name evidence="11 13" type="primary">fni</name>
    <name evidence="13" type="ORF">ACFSX4_13840</name>
</gene>
<evidence type="ECO:0000256" key="6">
    <source>
        <dbReference type="ARBA" id="ARBA00022842"/>
    </source>
</evidence>
<feature type="binding site" evidence="11">
    <location>
        <position position="157"/>
    </location>
    <ligand>
        <name>Mg(2+)</name>
        <dbReference type="ChEBI" id="CHEBI:18420"/>
    </ligand>
</feature>
<evidence type="ECO:0000259" key="12">
    <source>
        <dbReference type="Pfam" id="PF01070"/>
    </source>
</evidence>
<comment type="subcellular location">
    <subcellularLocation>
        <location evidence="11">Cytoplasm</location>
    </subcellularLocation>
</comment>
<dbReference type="Gene3D" id="3.20.20.70">
    <property type="entry name" value="Aldolase class I"/>
    <property type="match status" value="1"/>
</dbReference>
<comment type="similarity">
    <text evidence="11">Belongs to the IPP isomerase type 2 family.</text>
</comment>
<evidence type="ECO:0000313" key="14">
    <source>
        <dbReference type="Proteomes" id="UP001597519"/>
    </source>
</evidence>
<comment type="function">
    <text evidence="11">Involved in the biosynthesis of isoprenoids. Catalyzes the 1,3-allylic rearrangement of the homoallylic substrate isopentenyl (IPP) to its allylic isomer, dimethylallyl diphosphate (DMAPP).</text>
</comment>
<dbReference type="Pfam" id="PF01070">
    <property type="entry name" value="FMN_dh"/>
    <property type="match status" value="1"/>
</dbReference>
<keyword evidence="2 11" id="KW-0963">Cytoplasm</keyword>
<protein>
    <recommendedName>
        <fullName evidence="11">Isopentenyl-diphosphate delta-isomerase</fullName>
        <shortName evidence="11">IPP isomerase</shortName>
        <ecNumber evidence="11">5.3.3.2</ecNumber>
    </recommendedName>
    <alternativeName>
        <fullName evidence="11">Isopentenyl diphosphate:dimethylallyl diphosphate isomerase</fullName>
    </alternativeName>
    <alternativeName>
        <fullName evidence="11">Isopentenyl pyrophosphate isomerase</fullName>
    </alternativeName>
    <alternativeName>
        <fullName evidence="11">Type 2 isopentenyl diphosphate isomerase</fullName>
        <shortName evidence="11">IDI-2</shortName>
    </alternativeName>
</protein>
<keyword evidence="6 11" id="KW-0460">Magnesium</keyword>
<evidence type="ECO:0000256" key="5">
    <source>
        <dbReference type="ARBA" id="ARBA00022723"/>
    </source>
</evidence>
<dbReference type="InterPro" id="IPR011179">
    <property type="entry name" value="IPdP_isomerase"/>
</dbReference>
<comment type="catalytic activity">
    <reaction evidence="11">
        <text>isopentenyl diphosphate = dimethylallyl diphosphate</text>
        <dbReference type="Rhea" id="RHEA:23284"/>
        <dbReference type="ChEBI" id="CHEBI:57623"/>
        <dbReference type="ChEBI" id="CHEBI:128769"/>
        <dbReference type="EC" id="5.3.3.2"/>
    </reaction>
</comment>
<comment type="cofactor">
    <cofactor evidence="1 11">
        <name>FMN</name>
        <dbReference type="ChEBI" id="CHEBI:58210"/>
    </cofactor>
</comment>
<comment type="cofactor">
    <cofactor evidence="11">
        <name>NADPH</name>
        <dbReference type="ChEBI" id="CHEBI:57783"/>
    </cofactor>
</comment>
<dbReference type="RefSeq" id="WP_377775877.1">
    <property type="nucleotide sequence ID" value="NZ_JBHUOQ010000005.1"/>
</dbReference>
<dbReference type="PANTHER" id="PTHR43665">
    <property type="entry name" value="ISOPENTENYL-DIPHOSPHATE DELTA-ISOMERASE"/>
    <property type="match status" value="1"/>
</dbReference>
<feature type="binding site" evidence="11">
    <location>
        <position position="156"/>
    </location>
    <ligand>
        <name>substrate</name>
    </ligand>
</feature>
<evidence type="ECO:0000256" key="8">
    <source>
        <dbReference type="ARBA" id="ARBA00023229"/>
    </source>
</evidence>
<feature type="binding site" evidence="11">
    <location>
        <position position="188"/>
    </location>
    <ligand>
        <name>FMN</name>
        <dbReference type="ChEBI" id="CHEBI:58210"/>
    </ligand>
</feature>
<keyword evidence="8 11" id="KW-0414">Isoprene biosynthesis</keyword>
<feature type="domain" description="FMN-dependent dehydrogenase" evidence="12">
    <location>
        <begin position="169"/>
        <end position="329"/>
    </location>
</feature>